<dbReference type="AlphaFoldDB" id="A0A9X2IW81"/>
<dbReference type="PANTHER" id="PTHR33371:SF4">
    <property type="entry name" value="INTERMEMBRANE PHOSPHOLIPID TRANSPORT SYSTEM BINDING PROTEIN MLAD"/>
    <property type="match status" value="1"/>
</dbReference>
<gene>
    <name evidence="2" type="ORF">NDR86_11040</name>
</gene>
<evidence type="ECO:0000313" key="2">
    <source>
        <dbReference type="EMBL" id="MCM6774008.1"/>
    </source>
</evidence>
<dbReference type="PANTHER" id="PTHR33371">
    <property type="entry name" value="INTERMEMBRANE PHOSPHOLIPID TRANSPORT SYSTEM BINDING PROTEIN MLAD-RELATED"/>
    <property type="match status" value="1"/>
</dbReference>
<evidence type="ECO:0000313" key="3">
    <source>
        <dbReference type="Proteomes" id="UP001139157"/>
    </source>
</evidence>
<accession>A0A9X2IW81</accession>
<reference evidence="2" key="1">
    <citation type="submission" date="2022-06" db="EMBL/GenBank/DDBJ databases">
        <title>Novel species in genus nocardia.</title>
        <authorList>
            <person name="Li F."/>
        </authorList>
    </citation>
    <scope>NUCLEOTIDE SEQUENCE</scope>
    <source>
        <strain evidence="2">CDC141</strain>
    </source>
</reference>
<organism evidence="2 3">
    <name type="scientific">Nocardia pulmonis</name>
    <dbReference type="NCBI Taxonomy" id="2951408"/>
    <lineage>
        <taxon>Bacteria</taxon>
        <taxon>Bacillati</taxon>
        <taxon>Actinomycetota</taxon>
        <taxon>Actinomycetes</taxon>
        <taxon>Mycobacteriales</taxon>
        <taxon>Nocardiaceae</taxon>
        <taxon>Nocardia</taxon>
    </lineage>
</organism>
<dbReference type="RefSeq" id="WP_251911204.1">
    <property type="nucleotide sequence ID" value="NZ_JAMRXG010000004.1"/>
</dbReference>
<sequence length="344" mass="35224">MTTFQDLSGRSAGPLALFVRGALALLAVAIAATAVRYATTHRSGAAELRVVTVTSADTSGVNVGSPVLLRGTHIGTVTAIAQGSASQRIVLSLATSAANLLTDAATTRIAATNLFGAAGVEIVPGDRPGHRLTPGTLLAGQQQVDRSLIDVLRRFGRMLGMVDLGTLTDLGYNNADTAITGAADGIRLATVLTDLMLPPGADARTYFPIRDGSVTLEAAAPLAPAVLALARSLLDHSDALVTHRAGLSAALSGVSDLFSSVGRLLGDDPHLVRELSTAFDTISGPAWPVVVSLGSLPIAYSQAGQMISRIDRAIPIRDGKPVLQVDIASQLPFLTASATGGASR</sequence>
<dbReference type="InterPro" id="IPR003399">
    <property type="entry name" value="Mce/MlaD"/>
</dbReference>
<comment type="caution">
    <text evidence="2">The sequence shown here is derived from an EMBL/GenBank/DDBJ whole genome shotgun (WGS) entry which is preliminary data.</text>
</comment>
<evidence type="ECO:0000259" key="1">
    <source>
        <dbReference type="Pfam" id="PF02470"/>
    </source>
</evidence>
<dbReference type="InterPro" id="IPR052336">
    <property type="entry name" value="MlaD_Phospholipid_Transporter"/>
</dbReference>
<proteinExistence type="predicted"/>
<protein>
    <submittedName>
        <fullName evidence="2">MlaD family protein</fullName>
    </submittedName>
</protein>
<dbReference type="Proteomes" id="UP001139157">
    <property type="component" value="Unassembled WGS sequence"/>
</dbReference>
<keyword evidence="3" id="KW-1185">Reference proteome</keyword>
<dbReference type="Pfam" id="PF02470">
    <property type="entry name" value="MlaD"/>
    <property type="match status" value="1"/>
</dbReference>
<feature type="domain" description="Mce/MlaD" evidence="1">
    <location>
        <begin position="51"/>
        <end position="125"/>
    </location>
</feature>
<dbReference type="EMBL" id="JAMRXG010000004">
    <property type="protein sequence ID" value="MCM6774008.1"/>
    <property type="molecule type" value="Genomic_DNA"/>
</dbReference>
<name>A0A9X2IW81_9NOCA</name>